<evidence type="ECO:0000256" key="1">
    <source>
        <dbReference type="ARBA" id="ARBA00004651"/>
    </source>
</evidence>
<dbReference type="Gene3D" id="1.20.1720.10">
    <property type="entry name" value="Multidrug resistance protein D"/>
    <property type="match status" value="1"/>
</dbReference>
<comment type="subcellular location">
    <subcellularLocation>
        <location evidence="1">Cell membrane</location>
        <topology evidence="1">Multi-pass membrane protein</topology>
    </subcellularLocation>
</comment>
<feature type="transmembrane region" description="Helical" evidence="8">
    <location>
        <begin position="109"/>
        <end position="127"/>
    </location>
</feature>
<dbReference type="RefSeq" id="WP_249514148.1">
    <property type="nucleotide sequence ID" value="NZ_CP093366.1"/>
</dbReference>
<feature type="transmembrane region" description="Helical" evidence="8">
    <location>
        <begin position="300"/>
        <end position="320"/>
    </location>
</feature>
<feature type="transmembrane region" description="Helical" evidence="8">
    <location>
        <begin position="332"/>
        <end position="353"/>
    </location>
</feature>
<dbReference type="PANTHER" id="PTHR42718">
    <property type="entry name" value="MAJOR FACILITATOR SUPERFAMILY MULTIDRUG TRANSPORTER MFSC"/>
    <property type="match status" value="1"/>
</dbReference>
<evidence type="ECO:0000313" key="11">
    <source>
        <dbReference type="Proteomes" id="UP000831495"/>
    </source>
</evidence>
<dbReference type="Pfam" id="PF07690">
    <property type="entry name" value="MFS_1"/>
    <property type="match status" value="1"/>
</dbReference>
<evidence type="ECO:0000313" key="10">
    <source>
        <dbReference type="EMBL" id="UQS81880.1"/>
    </source>
</evidence>
<evidence type="ECO:0000256" key="8">
    <source>
        <dbReference type="SAM" id="Phobius"/>
    </source>
</evidence>
<accession>A0ABY4P8G2</accession>
<evidence type="ECO:0000259" key="9">
    <source>
        <dbReference type="PROSITE" id="PS50850"/>
    </source>
</evidence>
<comment type="similarity">
    <text evidence="2">Belongs to the major facilitator superfamily. EmrB family.</text>
</comment>
<dbReference type="PROSITE" id="PS50850">
    <property type="entry name" value="MFS"/>
    <property type="match status" value="1"/>
</dbReference>
<keyword evidence="11" id="KW-1185">Reference proteome</keyword>
<evidence type="ECO:0000256" key="2">
    <source>
        <dbReference type="ARBA" id="ARBA00008537"/>
    </source>
</evidence>
<feature type="transmembrane region" description="Helical" evidence="8">
    <location>
        <begin position="168"/>
        <end position="188"/>
    </location>
</feature>
<name>A0ABY4P8G2_9LACO</name>
<evidence type="ECO:0000256" key="3">
    <source>
        <dbReference type="ARBA" id="ARBA00022448"/>
    </source>
</evidence>
<gene>
    <name evidence="10" type="ORF">MOO45_06715</name>
</gene>
<feature type="transmembrane region" description="Helical" evidence="8">
    <location>
        <begin position="52"/>
        <end position="71"/>
    </location>
</feature>
<feature type="transmembrane region" description="Helical" evidence="8">
    <location>
        <begin position="400"/>
        <end position="418"/>
    </location>
</feature>
<feature type="domain" description="Major facilitator superfamily (MFS) profile" evidence="9">
    <location>
        <begin position="10"/>
        <end position="462"/>
    </location>
</feature>
<feature type="transmembrane region" description="Helical" evidence="8">
    <location>
        <begin position="267"/>
        <end position="288"/>
    </location>
</feature>
<evidence type="ECO:0000256" key="7">
    <source>
        <dbReference type="ARBA" id="ARBA00023136"/>
    </source>
</evidence>
<feature type="transmembrane region" description="Helical" evidence="8">
    <location>
        <begin position="139"/>
        <end position="162"/>
    </location>
</feature>
<keyword evidence="5 8" id="KW-0812">Transmembrane</keyword>
<keyword evidence="4" id="KW-1003">Cell membrane</keyword>
<keyword evidence="6 8" id="KW-1133">Transmembrane helix</keyword>
<reference evidence="10" key="1">
    <citation type="journal article" date="2022" name="Int. J. Syst. Evol. Microbiol.">
        <title>Apilactobacillus apisilvae sp. nov., Nicolia spurrieriana gen. nov. sp. nov., Bombilactobacillus folatiphilus sp. nov. and Bombilactobacillus thymidiniphilus sp. nov., four new lactic acid bacterial isolates from stingless bees Tetragonula carbonaria and Austroplebeia australis.</title>
        <authorList>
            <person name="Oliphant S.A."/>
            <person name="Watson-Haigh N.S."/>
            <person name="Sumby K.M."/>
            <person name="Gardner J."/>
            <person name="Groom S."/>
            <person name="Jiranek V."/>
        </authorList>
    </citation>
    <scope>NUCLEOTIDE SEQUENCE</scope>
    <source>
        <strain evidence="10">SG4_D2</strain>
    </source>
</reference>
<dbReference type="Proteomes" id="UP000831495">
    <property type="component" value="Chromosome"/>
</dbReference>
<proteinExistence type="inferred from homology"/>
<dbReference type="InterPro" id="IPR011701">
    <property type="entry name" value="MFS"/>
</dbReference>
<protein>
    <submittedName>
        <fullName evidence="10">DHA2 family efflux MFS transporter permease subunit</fullName>
    </submittedName>
</protein>
<organism evidence="10 11">
    <name type="scientific">Bombilactobacillus folatiphilus</name>
    <dbReference type="NCBI Taxonomy" id="2923362"/>
    <lineage>
        <taxon>Bacteria</taxon>
        <taxon>Bacillati</taxon>
        <taxon>Bacillota</taxon>
        <taxon>Bacilli</taxon>
        <taxon>Lactobacillales</taxon>
        <taxon>Lactobacillaceae</taxon>
        <taxon>Bombilactobacillus</taxon>
    </lineage>
</organism>
<dbReference type="InterPro" id="IPR036259">
    <property type="entry name" value="MFS_trans_sf"/>
</dbReference>
<feature type="transmembrane region" description="Helical" evidence="8">
    <location>
        <begin position="200"/>
        <end position="221"/>
    </location>
</feature>
<feature type="transmembrane region" description="Helical" evidence="8">
    <location>
        <begin position="80"/>
        <end position="103"/>
    </location>
</feature>
<feature type="transmembrane region" description="Helical" evidence="8">
    <location>
        <begin position="438"/>
        <end position="455"/>
    </location>
</feature>
<dbReference type="NCBIfam" id="TIGR00711">
    <property type="entry name" value="efflux_EmrB"/>
    <property type="match status" value="1"/>
</dbReference>
<evidence type="ECO:0000256" key="5">
    <source>
        <dbReference type="ARBA" id="ARBA00022692"/>
    </source>
</evidence>
<dbReference type="PANTHER" id="PTHR42718:SF9">
    <property type="entry name" value="MAJOR FACILITATOR SUPERFAMILY MULTIDRUG TRANSPORTER MFSC"/>
    <property type="match status" value="1"/>
</dbReference>
<dbReference type="PRINTS" id="PR01036">
    <property type="entry name" value="TCRTETB"/>
</dbReference>
<evidence type="ECO:0000256" key="4">
    <source>
        <dbReference type="ARBA" id="ARBA00022475"/>
    </source>
</evidence>
<feature type="transmembrane region" description="Helical" evidence="8">
    <location>
        <begin position="227"/>
        <end position="247"/>
    </location>
</feature>
<feature type="transmembrane region" description="Helical" evidence="8">
    <location>
        <begin position="12"/>
        <end position="32"/>
    </location>
</feature>
<dbReference type="InterPro" id="IPR020846">
    <property type="entry name" value="MFS_dom"/>
</dbReference>
<sequence length="463" mass="49701">MQSEKKITGRFIGAIVAAGLLSFCGVVIETAMNITFPTLMKEFHIPTATVQWMTTIYLLVVACVVPLSAILKRNFKTKSLFVTANLFFIIGVVLDASAPVFWLLLLGRMIQGIGTGIALPLMFNIILEESPRQKIGVMMGIGSLITAVAPAVGPTFGGIVVNALGWRYIFWLLVPVLLLSLLLGLSCIQQISQVEKTAFNWMGLLAIIIFFVGLILGFSNLGNHSLWSWSVGGAWLLACVGLILLVWNYRRVSNPILNLSLLKNRSFTGQIVSFFLIQVSSLGVSFLLPNYIQLVNQQTATIAGLLVLPGAALGAILSPVGGQLLDRLGARIPILTGTILLTLSLLSFSLLTAQLHSGLIVGLYLLYMGGVGICFGNVMTSSLQQLNQQQQADGNAFLNTLQQLAGAVGTSLVAAIVAQSQGQGHVSPMHATTIGTQHAFWILAILIILVLVLLFKSVPHQTK</sequence>
<dbReference type="SUPFAM" id="SSF103473">
    <property type="entry name" value="MFS general substrate transporter"/>
    <property type="match status" value="1"/>
</dbReference>
<keyword evidence="3" id="KW-0813">Transport</keyword>
<keyword evidence="7 8" id="KW-0472">Membrane</keyword>
<dbReference type="InterPro" id="IPR004638">
    <property type="entry name" value="EmrB-like"/>
</dbReference>
<feature type="transmembrane region" description="Helical" evidence="8">
    <location>
        <begin position="359"/>
        <end position="379"/>
    </location>
</feature>
<dbReference type="Gene3D" id="1.20.1250.20">
    <property type="entry name" value="MFS general substrate transporter like domains"/>
    <property type="match status" value="1"/>
</dbReference>
<evidence type="ECO:0000256" key="6">
    <source>
        <dbReference type="ARBA" id="ARBA00022989"/>
    </source>
</evidence>
<dbReference type="EMBL" id="CP093366">
    <property type="protein sequence ID" value="UQS81880.1"/>
    <property type="molecule type" value="Genomic_DNA"/>
</dbReference>